<accession>A0A381XCG8</accession>
<evidence type="ECO:0000313" key="2">
    <source>
        <dbReference type="EMBL" id="SVA62280.1"/>
    </source>
</evidence>
<evidence type="ECO:0008006" key="3">
    <source>
        <dbReference type="Google" id="ProtNLM"/>
    </source>
</evidence>
<dbReference type="EMBL" id="UINC01014630">
    <property type="protein sequence ID" value="SVA62280.1"/>
    <property type="molecule type" value="Genomic_DNA"/>
</dbReference>
<feature type="transmembrane region" description="Helical" evidence="1">
    <location>
        <begin position="7"/>
        <end position="24"/>
    </location>
</feature>
<dbReference type="AlphaFoldDB" id="A0A381XCG8"/>
<organism evidence="2">
    <name type="scientific">marine metagenome</name>
    <dbReference type="NCBI Taxonomy" id="408172"/>
    <lineage>
        <taxon>unclassified sequences</taxon>
        <taxon>metagenomes</taxon>
        <taxon>ecological metagenomes</taxon>
    </lineage>
</organism>
<feature type="transmembrane region" description="Helical" evidence="1">
    <location>
        <begin position="75"/>
        <end position="96"/>
    </location>
</feature>
<gene>
    <name evidence="2" type="ORF">METZ01_LOCUS115134</name>
</gene>
<sequence length="128" mass="13383">MNLNKLFMVNVGVAGVFGLGFVFAPEAMLTPYGISAETISASVMMSRLLGASNLGFAILFWFMMNAPASETKIEVAKAVSIGFGVSCLVSIAVQMSGEIGPLGWSTVALYAIFAAAYGYFGFVKGTEA</sequence>
<keyword evidence="1" id="KW-0812">Transmembrane</keyword>
<keyword evidence="1" id="KW-1133">Transmembrane helix</keyword>
<feature type="transmembrane region" description="Helical" evidence="1">
    <location>
        <begin position="102"/>
        <end position="122"/>
    </location>
</feature>
<feature type="transmembrane region" description="Helical" evidence="1">
    <location>
        <begin position="44"/>
        <end position="63"/>
    </location>
</feature>
<reference evidence="2" key="1">
    <citation type="submission" date="2018-05" db="EMBL/GenBank/DDBJ databases">
        <authorList>
            <person name="Lanie J.A."/>
            <person name="Ng W.-L."/>
            <person name="Kazmierczak K.M."/>
            <person name="Andrzejewski T.M."/>
            <person name="Davidsen T.M."/>
            <person name="Wayne K.J."/>
            <person name="Tettelin H."/>
            <person name="Glass J.I."/>
            <person name="Rusch D."/>
            <person name="Podicherti R."/>
            <person name="Tsui H.-C.T."/>
            <person name="Winkler M.E."/>
        </authorList>
    </citation>
    <scope>NUCLEOTIDE SEQUENCE</scope>
</reference>
<name>A0A381XCG8_9ZZZZ</name>
<keyword evidence="1" id="KW-0472">Membrane</keyword>
<protein>
    <recommendedName>
        <fullName evidence="3">Major facilitator superfamily (MFS) profile domain-containing protein</fullName>
    </recommendedName>
</protein>
<proteinExistence type="predicted"/>
<evidence type="ECO:0000256" key="1">
    <source>
        <dbReference type="SAM" id="Phobius"/>
    </source>
</evidence>